<dbReference type="PANTHER" id="PTHR33048:SF157">
    <property type="entry name" value="INTEGRAL MEMBRANE PROTEIN"/>
    <property type="match status" value="1"/>
</dbReference>
<feature type="transmembrane region" description="Helical" evidence="7">
    <location>
        <begin position="28"/>
        <end position="50"/>
    </location>
</feature>
<feature type="compositionally biased region" description="Polar residues" evidence="6">
    <location>
        <begin position="205"/>
        <end position="215"/>
    </location>
</feature>
<evidence type="ECO:0000313" key="10">
    <source>
        <dbReference type="Proteomes" id="UP001392437"/>
    </source>
</evidence>
<keyword evidence="3 7" id="KW-1133">Transmembrane helix</keyword>
<feature type="transmembrane region" description="Helical" evidence="7">
    <location>
        <begin position="62"/>
        <end position="83"/>
    </location>
</feature>
<protein>
    <recommendedName>
        <fullName evidence="8">Rhodopsin domain-containing protein</fullName>
    </recommendedName>
</protein>
<dbReference type="InterPro" id="IPR052337">
    <property type="entry name" value="SAT4-like"/>
</dbReference>
<dbReference type="EMBL" id="JAQQWP010000002">
    <property type="protein sequence ID" value="KAK8129717.1"/>
    <property type="molecule type" value="Genomic_DNA"/>
</dbReference>
<feature type="region of interest" description="Disordered" evidence="6">
    <location>
        <begin position="159"/>
        <end position="215"/>
    </location>
</feature>
<evidence type="ECO:0000256" key="6">
    <source>
        <dbReference type="SAM" id="MobiDB-lite"/>
    </source>
</evidence>
<sequence>MLNVIYESLGFSPELAGTIGRGHFPEGIVWSACNISTDVCCLLIPAAIVLPLELRPAKKLSVIALFALGTIPNAAGIWSIVFFQRIVQEIAAIDIADAKHLLELRDYSLRTNLTLTLVECNGGIICAGIPTIWVLVTHFLPSMIRYYLHPSRYMSSATRLSTTSTTAARDRKRKSRHHARSQSISLENMPPPMRWDRADPRPSALQHQTAGSESGTAILRTSSPTMVEGEGEEDIVGEGLNTTSSKDPGDVEIARPPKAATTGIAVRTDFAVERTESFGTSHGMRFSYGSNSRKKS</sequence>
<accession>A0AAW0R771</accession>
<name>A0AAW0R771_9PEZI</name>
<evidence type="ECO:0000259" key="8">
    <source>
        <dbReference type="Pfam" id="PF20684"/>
    </source>
</evidence>
<dbReference type="PANTHER" id="PTHR33048">
    <property type="entry name" value="PTH11-LIKE INTEGRAL MEMBRANE PROTEIN (AFU_ORTHOLOGUE AFUA_5G11245)"/>
    <property type="match status" value="1"/>
</dbReference>
<dbReference type="GO" id="GO:0016020">
    <property type="term" value="C:membrane"/>
    <property type="evidence" value="ECO:0007669"/>
    <property type="project" value="UniProtKB-SubCell"/>
</dbReference>
<evidence type="ECO:0000256" key="5">
    <source>
        <dbReference type="ARBA" id="ARBA00038359"/>
    </source>
</evidence>
<proteinExistence type="inferred from homology"/>
<feature type="domain" description="Rhodopsin" evidence="8">
    <location>
        <begin position="28"/>
        <end position="137"/>
    </location>
</feature>
<keyword evidence="4 7" id="KW-0472">Membrane</keyword>
<dbReference type="Pfam" id="PF20684">
    <property type="entry name" value="Fung_rhodopsin"/>
    <property type="match status" value="1"/>
</dbReference>
<evidence type="ECO:0000256" key="7">
    <source>
        <dbReference type="SAM" id="Phobius"/>
    </source>
</evidence>
<keyword evidence="10" id="KW-1185">Reference proteome</keyword>
<gene>
    <name evidence="9" type="ORF">PG999_002097</name>
</gene>
<evidence type="ECO:0000313" key="9">
    <source>
        <dbReference type="EMBL" id="KAK8129717.1"/>
    </source>
</evidence>
<dbReference type="InterPro" id="IPR049326">
    <property type="entry name" value="Rhodopsin_dom_fungi"/>
</dbReference>
<comment type="subcellular location">
    <subcellularLocation>
        <location evidence="1">Membrane</location>
        <topology evidence="1">Multi-pass membrane protein</topology>
    </subcellularLocation>
</comment>
<comment type="caution">
    <text evidence="9">The sequence shown here is derived from an EMBL/GenBank/DDBJ whole genome shotgun (WGS) entry which is preliminary data.</text>
</comment>
<dbReference type="Proteomes" id="UP001392437">
    <property type="component" value="Unassembled WGS sequence"/>
</dbReference>
<feature type="compositionally biased region" description="Basic residues" evidence="6">
    <location>
        <begin position="170"/>
        <end position="180"/>
    </location>
</feature>
<evidence type="ECO:0000256" key="3">
    <source>
        <dbReference type="ARBA" id="ARBA00022989"/>
    </source>
</evidence>
<feature type="region of interest" description="Disordered" evidence="6">
    <location>
        <begin position="237"/>
        <end position="260"/>
    </location>
</feature>
<evidence type="ECO:0000256" key="4">
    <source>
        <dbReference type="ARBA" id="ARBA00023136"/>
    </source>
</evidence>
<reference evidence="9 10" key="1">
    <citation type="submission" date="2023-01" db="EMBL/GenBank/DDBJ databases">
        <title>Analysis of 21 Apiospora genomes using comparative genomics revels a genus with tremendous synthesis potential of carbohydrate active enzymes and secondary metabolites.</title>
        <authorList>
            <person name="Sorensen T."/>
        </authorList>
    </citation>
    <scope>NUCLEOTIDE SEQUENCE [LARGE SCALE GENOMIC DNA]</scope>
    <source>
        <strain evidence="9 10">CBS 117206</strain>
    </source>
</reference>
<comment type="similarity">
    <text evidence="5">Belongs to the SAT4 family.</text>
</comment>
<evidence type="ECO:0000256" key="2">
    <source>
        <dbReference type="ARBA" id="ARBA00022692"/>
    </source>
</evidence>
<organism evidence="9 10">
    <name type="scientific">Apiospora kogelbergensis</name>
    <dbReference type="NCBI Taxonomy" id="1337665"/>
    <lineage>
        <taxon>Eukaryota</taxon>
        <taxon>Fungi</taxon>
        <taxon>Dikarya</taxon>
        <taxon>Ascomycota</taxon>
        <taxon>Pezizomycotina</taxon>
        <taxon>Sordariomycetes</taxon>
        <taxon>Xylariomycetidae</taxon>
        <taxon>Amphisphaeriales</taxon>
        <taxon>Apiosporaceae</taxon>
        <taxon>Apiospora</taxon>
    </lineage>
</organism>
<dbReference type="AlphaFoldDB" id="A0AAW0R771"/>
<keyword evidence="2 7" id="KW-0812">Transmembrane</keyword>
<evidence type="ECO:0000256" key="1">
    <source>
        <dbReference type="ARBA" id="ARBA00004141"/>
    </source>
</evidence>